<dbReference type="InterPro" id="IPR031330">
    <property type="entry name" value="Gly_Hdrlase_35_cat"/>
</dbReference>
<sequence length="270" mass="31431">MIVKEEARSTEGLDRSSLHWVREFSASFVSPVSVDREKISKGIVISTLLICFAVRAKWSRVVFTDSISFMHSFLRSRCFVSLCAFGYLELCAFCLCYDGDRWNIQLLQYDFGGRKDLVKFVKTVAEAGLYVHLRIEIEKGSCFYDDQLTFQYFLKKFYCVIVFVFQIFNSGFPLWLHFIPGIRLRTDNEPFKVSSSPLYPNCLCCFSRIYVVQAEMQRFTKKIVDMMKEKLYASQGGPIILSQIENEYGNIDEPKCGTKCKHHYEYSKMQ</sequence>
<keyword evidence="9" id="KW-1185">Reference proteome</keyword>
<dbReference type="InterPro" id="IPR019801">
    <property type="entry name" value="Glyco_hydro_35_CS"/>
</dbReference>
<dbReference type="SUPFAM" id="SSF51445">
    <property type="entry name" value="(Trans)glycosidases"/>
    <property type="match status" value="1"/>
</dbReference>
<accession>A0A498KQI3</accession>
<comment type="similarity">
    <text evidence="2">Belongs to the glycosyl hydrolase 35 family.</text>
</comment>
<evidence type="ECO:0000313" key="9">
    <source>
        <dbReference type="Proteomes" id="UP000290289"/>
    </source>
</evidence>
<dbReference type="Proteomes" id="UP000290289">
    <property type="component" value="Chromosome 1"/>
</dbReference>
<keyword evidence="5" id="KW-0326">Glycosidase</keyword>
<evidence type="ECO:0000256" key="2">
    <source>
        <dbReference type="ARBA" id="ARBA00009809"/>
    </source>
</evidence>
<dbReference type="PROSITE" id="PS01182">
    <property type="entry name" value="GLYCOSYL_HYDROL_F35"/>
    <property type="match status" value="1"/>
</dbReference>
<dbReference type="InterPro" id="IPR001944">
    <property type="entry name" value="Glycoside_Hdrlase_35"/>
</dbReference>
<dbReference type="Gene3D" id="3.20.20.80">
    <property type="entry name" value="Glycosidases"/>
    <property type="match status" value="1"/>
</dbReference>
<dbReference type="GO" id="GO:0004565">
    <property type="term" value="F:beta-galactosidase activity"/>
    <property type="evidence" value="ECO:0007669"/>
    <property type="project" value="UniProtKB-EC"/>
</dbReference>
<dbReference type="AlphaFoldDB" id="A0A498KQI3"/>
<evidence type="ECO:0000313" key="8">
    <source>
        <dbReference type="EMBL" id="RXI08012.1"/>
    </source>
</evidence>
<name>A0A498KQI3_MALDO</name>
<organism evidence="8 9">
    <name type="scientific">Malus domestica</name>
    <name type="common">Apple</name>
    <name type="synonym">Pyrus malus</name>
    <dbReference type="NCBI Taxonomy" id="3750"/>
    <lineage>
        <taxon>Eukaryota</taxon>
        <taxon>Viridiplantae</taxon>
        <taxon>Streptophyta</taxon>
        <taxon>Embryophyta</taxon>
        <taxon>Tracheophyta</taxon>
        <taxon>Spermatophyta</taxon>
        <taxon>Magnoliopsida</taxon>
        <taxon>eudicotyledons</taxon>
        <taxon>Gunneridae</taxon>
        <taxon>Pentapetalae</taxon>
        <taxon>rosids</taxon>
        <taxon>fabids</taxon>
        <taxon>Rosales</taxon>
        <taxon>Rosaceae</taxon>
        <taxon>Amygdaloideae</taxon>
        <taxon>Maleae</taxon>
        <taxon>Malus</taxon>
    </lineage>
</organism>
<dbReference type="Pfam" id="PF01301">
    <property type="entry name" value="Glyco_hydro_35"/>
    <property type="match status" value="1"/>
</dbReference>
<evidence type="ECO:0000256" key="6">
    <source>
        <dbReference type="SAM" id="Phobius"/>
    </source>
</evidence>
<comment type="caution">
    <text evidence="8">The sequence shown here is derived from an EMBL/GenBank/DDBJ whole genome shotgun (WGS) entry which is preliminary data.</text>
</comment>
<evidence type="ECO:0000256" key="3">
    <source>
        <dbReference type="ARBA" id="ARBA00012756"/>
    </source>
</evidence>
<dbReference type="InterPro" id="IPR017853">
    <property type="entry name" value="GH"/>
</dbReference>
<keyword evidence="6" id="KW-0812">Transmembrane</keyword>
<evidence type="ECO:0000256" key="4">
    <source>
        <dbReference type="ARBA" id="ARBA00022801"/>
    </source>
</evidence>
<comment type="catalytic activity">
    <reaction evidence="1">
        <text>Hydrolysis of terminal non-reducing beta-D-galactose residues in beta-D-galactosides.</text>
        <dbReference type="EC" id="3.2.1.23"/>
    </reaction>
</comment>
<gene>
    <name evidence="8" type="ORF">DVH24_014578</name>
</gene>
<proteinExistence type="inferred from homology"/>
<keyword evidence="6" id="KW-1133">Transmembrane helix</keyword>
<dbReference type="EC" id="3.2.1.23" evidence="3"/>
<evidence type="ECO:0000259" key="7">
    <source>
        <dbReference type="Pfam" id="PF01301"/>
    </source>
</evidence>
<feature type="domain" description="Glycoside hydrolase 35 catalytic" evidence="7">
    <location>
        <begin position="214"/>
        <end position="252"/>
    </location>
</feature>
<dbReference type="EMBL" id="RDQH01000327">
    <property type="protein sequence ID" value="RXI08012.1"/>
    <property type="molecule type" value="Genomic_DNA"/>
</dbReference>
<evidence type="ECO:0000256" key="5">
    <source>
        <dbReference type="ARBA" id="ARBA00023295"/>
    </source>
</evidence>
<protein>
    <recommendedName>
        <fullName evidence="3">beta-galactosidase</fullName>
        <ecNumber evidence="3">3.2.1.23</ecNumber>
    </recommendedName>
</protein>
<reference evidence="8 9" key="1">
    <citation type="submission" date="2018-10" db="EMBL/GenBank/DDBJ databases">
        <title>A high-quality apple genome assembly.</title>
        <authorList>
            <person name="Hu J."/>
        </authorList>
    </citation>
    <scope>NUCLEOTIDE SEQUENCE [LARGE SCALE GENOMIC DNA]</scope>
    <source>
        <strain evidence="9">cv. HFTH1</strain>
        <tissue evidence="8">Young leaf</tissue>
    </source>
</reference>
<dbReference type="PANTHER" id="PTHR23421">
    <property type="entry name" value="BETA-GALACTOSIDASE RELATED"/>
    <property type="match status" value="1"/>
</dbReference>
<dbReference type="GO" id="GO:0005975">
    <property type="term" value="P:carbohydrate metabolic process"/>
    <property type="evidence" value="ECO:0007669"/>
    <property type="project" value="InterPro"/>
</dbReference>
<evidence type="ECO:0000256" key="1">
    <source>
        <dbReference type="ARBA" id="ARBA00001412"/>
    </source>
</evidence>
<feature type="transmembrane region" description="Helical" evidence="6">
    <location>
        <begin position="157"/>
        <end position="178"/>
    </location>
</feature>
<keyword evidence="4" id="KW-0378">Hydrolase</keyword>
<keyword evidence="6" id="KW-0472">Membrane</keyword>
<dbReference type="STRING" id="3750.A0A498KQI3"/>